<keyword evidence="2 10" id="KW-0489">Methyltransferase</keyword>
<proteinExistence type="predicted"/>
<dbReference type="Proteomes" id="UP000422569">
    <property type="component" value="Plasmid unnamed2"/>
</dbReference>
<reference evidence="10 11" key="1">
    <citation type="submission" date="2019-09" db="EMBL/GenBank/DDBJ databases">
        <title>Isolation and complete genome sequencing of Methylocystis species.</title>
        <authorList>
            <person name="Rumah B.L."/>
            <person name="Stead C.E."/>
            <person name="Stevens B.C."/>
            <person name="Minton N.P."/>
            <person name="Grosse-Honebrink A."/>
            <person name="Zhang Y."/>
        </authorList>
    </citation>
    <scope>NUCLEOTIDE SEQUENCE [LARGE SCALE GENOMIC DNA]</scope>
    <source>
        <strain evidence="10 11">BRCS2</strain>
        <plasmid evidence="10 11">unnamed2</plasmid>
    </source>
</reference>
<comment type="catalytic activity">
    <reaction evidence="7">
        <text>a 2'-deoxyadenosine in DNA + S-adenosyl-L-methionine = an N(6)-methyl-2'-deoxyadenosine in DNA + S-adenosyl-L-homocysteine + H(+)</text>
        <dbReference type="Rhea" id="RHEA:15197"/>
        <dbReference type="Rhea" id="RHEA-COMP:12418"/>
        <dbReference type="Rhea" id="RHEA-COMP:12419"/>
        <dbReference type="ChEBI" id="CHEBI:15378"/>
        <dbReference type="ChEBI" id="CHEBI:57856"/>
        <dbReference type="ChEBI" id="CHEBI:59789"/>
        <dbReference type="ChEBI" id="CHEBI:90615"/>
        <dbReference type="ChEBI" id="CHEBI:90616"/>
        <dbReference type="EC" id="2.1.1.72"/>
    </reaction>
</comment>
<dbReference type="Pfam" id="PF07669">
    <property type="entry name" value="Eco57I"/>
    <property type="match status" value="1"/>
</dbReference>
<feature type="domain" description="TaqI-like C-terminal specificity" evidence="9">
    <location>
        <begin position="397"/>
        <end position="497"/>
    </location>
</feature>
<name>A0A6B8MEN0_9HYPH</name>
<dbReference type="EC" id="2.1.1.72" evidence="1"/>
<organism evidence="10 11">
    <name type="scientific">Methylocystis parvus</name>
    <dbReference type="NCBI Taxonomy" id="134"/>
    <lineage>
        <taxon>Bacteria</taxon>
        <taxon>Pseudomonadati</taxon>
        <taxon>Pseudomonadota</taxon>
        <taxon>Alphaproteobacteria</taxon>
        <taxon>Hyphomicrobiales</taxon>
        <taxon>Methylocystaceae</taxon>
        <taxon>Methylocystis</taxon>
    </lineage>
</organism>
<dbReference type="GO" id="GO:0009007">
    <property type="term" value="F:site-specific DNA-methyltransferase (adenine-specific) activity"/>
    <property type="evidence" value="ECO:0007669"/>
    <property type="project" value="UniProtKB-EC"/>
</dbReference>
<evidence type="ECO:0000313" key="11">
    <source>
        <dbReference type="Proteomes" id="UP000422569"/>
    </source>
</evidence>
<keyword evidence="6" id="KW-0238">DNA-binding</keyword>
<dbReference type="SUPFAM" id="SSF53335">
    <property type="entry name" value="S-adenosyl-L-methionine-dependent methyltransferases"/>
    <property type="match status" value="1"/>
</dbReference>
<evidence type="ECO:0000313" key="10">
    <source>
        <dbReference type="EMBL" id="QGN00193.1"/>
    </source>
</evidence>
<geneLocation type="plasmid" evidence="10">
    <name>unnamed2</name>
</geneLocation>
<sequence length="553" mass="61782">MAESGAESRGAVFTRREVVNFILDLAGYTADKPLHKARLLEPSMGQGDFLTPVIDRLLEAYGREVGDKGNIVKDLGGCILAVELHHSSYEHTRELVLDALTAKELKPAQAHSLADHWLKQGDFLLLPLEREFTHVIGNPPYVRQELIPDVLIAEYRRRFDTIFDRADIYIPFIEHSLSLLAPGGRLGFICADRWTKNRYGGPLRRLVAEKFHLQYFVDMVDTDAFLSDVIAYPAIVVIGREKEGPTRIAARPQIDADTLRQLAKTMTAAKLGKGAEVSEVTHAAVGDEPWMLGAPEELNLVRRLEAEFPLVEDAGCKVRIGVATGADQVFIRPFDELDVEPDRKLPLATTRDILTGTVEWRGLGIINPFGRDGKLVALKDYPKLKAYLECYGATIKARHCAKKNPDNWYRTIDRIYPELTKVPKLLIPDIKGEAHIVYEPGELYPHHNLYYVTSSEWNLHALQAVLLSGVTRIFISSYSTKMRGGYLRFQAQYLRRLRLPRWSGVSAPLRAKLIKAGKSRDLDTCNAAAAELYGLNAEERHAIGVTAGVADAA</sequence>
<feature type="domain" description="Type II methyltransferase M.TaqI-like" evidence="8">
    <location>
        <begin position="121"/>
        <end position="225"/>
    </location>
</feature>
<dbReference type="KEGG" id="mpar:F7D14_20780"/>
<dbReference type="InterPro" id="IPR050953">
    <property type="entry name" value="N4_N6_ade-DNA_methylase"/>
</dbReference>
<keyword evidence="3" id="KW-0808">Transferase</keyword>
<dbReference type="Gene3D" id="3.40.50.150">
    <property type="entry name" value="Vaccinia Virus protein VP39"/>
    <property type="match status" value="1"/>
</dbReference>
<dbReference type="Pfam" id="PF12950">
    <property type="entry name" value="TaqI_C"/>
    <property type="match status" value="1"/>
</dbReference>
<evidence type="ECO:0000256" key="2">
    <source>
        <dbReference type="ARBA" id="ARBA00022603"/>
    </source>
</evidence>
<gene>
    <name evidence="10" type="ORF">F7D14_20780</name>
</gene>
<dbReference type="GO" id="GO:0032259">
    <property type="term" value="P:methylation"/>
    <property type="evidence" value="ECO:0007669"/>
    <property type="project" value="UniProtKB-KW"/>
</dbReference>
<accession>A0A6B8MEN0</accession>
<evidence type="ECO:0000256" key="3">
    <source>
        <dbReference type="ARBA" id="ARBA00022679"/>
    </source>
</evidence>
<dbReference type="GO" id="GO:0009307">
    <property type="term" value="P:DNA restriction-modification system"/>
    <property type="evidence" value="ECO:0007669"/>
    <property type="project" value="UniProtKB-KW"/>
</dbReference>
<evidence type="ECO:0000256" key="5">
    <source>
        <dbReference type="ARBA" id="ARBA00022747"/>
    </source>
</evidence>
<keyword evidence="4" id="KW-0949">S-adenosyl-L-methionine</keyword>
<dbReference type="InterPro" id="IPR011639">
    <property type="entry name" value="MethylTrfase_TaqI-like_dom"/>
</dbReference>
<dbReference type="PANTHER" id="PTHR33841">
    <property type="entry name" value="DNA METHYLTRANSFERASE YEEA-RELATED"/>
    <property type="match status" value="1"/>
</dbReference>
<dbReference type="InterPro" id="IPR002052">
    <property type="entry name" value="DNA_methylase_N6_adenine_CS"/>
</dbReference>
<evidence type="ECO:0000256" key="4">
    <source>
        <dbReference type="ARBA" id="ARBA00022691"/>
    </source>
</evidence>
<evidence type="ECO:0000259" key="8">
    <source>
        <dbReference type="Pfam" id="PF07669"/>
    </source>
</evidence>
<dbReference type="PANTHER" id="PTHR33841:SF1">
    <property type="entry name" value="DNA METHYLTRANSFERASE A"/>
    <property type="match status" value="1"/>
</dbReference>
<evidence type="ECO:0000259" key="9">
    <source>
        <dbReference type="Pfam" id="PF12950"/>
    </source>
</evidence>
<keyword evidence="5" id="KW-0680">Restriction system</keyword>
<protein>
    <recommendedName>
        <fullName evidence="1">site-specific DNA-methyltransferase (adenine-specific)</fullName>
        <ecNumber evidence="1">2.1.1.72</ecNumber>
    </recommendedName>
</protein>
<evidence type="ECO:0000256" key="1">
    <source>
        <dbReference type="ARBA" id="ARBA00011900"/>
    </source>
</evidence>
<dbReference type="PROSITE" id="PS00092">
    <property type="entry name" value="N6_MTASE"/>
    <property type="match status" value="1"/>
</dbReference>
<dbReference type="EMBL" id="CP044333">
    <property type="protein sequence ID" value="QGN00193.1"/>
    <property type="molecule type" value="Genomic_DNA"/>
</dbReference>
<keyword evidence="10" id="KW-0614">Plasmid</keyword>
<dbReference type="GO" id="GO:0003677">
    <property type="term" value="F:DNA binding"/>
    <property type="evidence" value="ECO:0007669"/>
    <property type="project" value="UniProtKB-KW"/>
</dbReference>
<dbReference type="REBASE" id="337705">
    <property type="entry name" value="M.Mpa52ORF20780P"/>
</dbReference>
<keyword evidence="11" id="KW-1185">Reference proteome</keyword>
<dbReference type="PRINTS" id="PR00507">
    <property type="entry name" value="N12N6MTFRASE"/>
</dbReference>
<dbReference type="InterPro" id="IPR029063">
    <property type="entry name" value="SAM-dependent_MTases_sf"/>
</dbReference>
<dbReference type="InterPro" id="IPR025931">
    <property type="entry name" value="TaqI_C"/>
</dbReference>
<dbReference type="AlphaFoldDB" id="A0A6B8MEN0"/>
<evidence type="ECO:0000256" key="7">
    <source>
        <dbReference type="ARBA" id="ARBA00047942"/>
    </source>
</evidence>
<evidence type="ECO:0000256" key="6">
    <source>
        <dbReference type="ARBA" id="ARBA00023125"/>
    </source>
</evidence>